<dbReference type="PANTHER" id="PTHR47797:SF3">
    <property type="entry name" value="CYTOCHROME B561 DOMAIN-CONTAINING PROTEIN"/>
    <property type="match status" value="1"/>
</dbReference>
<dbReference type="PROSITE" id="PS50939">
    <property type="entry name" value="CYTOCHROME_B561"/>
    <property type="match status" value="1"/>
</dbReference>
<dbReference type="Proteomes" id="UP000076532">
    <property type="component" value="Unassembled WGS sequence"/>
</dbReference>
<dbReference type="AlphaFoldDB" id="A0A167XM60"/>
<dbReference type="CDD" id="cd08760">
    <property type="entry name" value="Cyt_b561_FRRS1_like"/>
    <property type="match status" value="1"/>
</dbReference>
<feature type="compositionally biased region" description="Basic and acidic residues" evidence="7">
    <location>
        <begin position="424"/>
        <end position="437"/>
    </location>
</feature>
<evidence type="ECO:0000313" key="11">
    <source>
        <dbReference type="Proteomes" id="UP000076532"/>
    </source>
</evidence>
<comment type="subcellular location">
    <subcellularLocation>
        <location evidence="1">Membrane</location>
    </subcellularLocation>
</comment>
<gene>
    <name evidence="10" type="ORF">FIBSPDRAFT_763043</name>
</gene>
<dbReference type="GO" id="GO:0016020">
    <property type="term" value="C:membrane"/>
    <property type="evidence" value="ECO:0007669"/>
    <property type="project" value="UniProtKB-SubCell"/>
</dbReference>
<keyword evidence="2" id="KW-0813">Transport</keyword>
<evidence type="ECO:0000256" key="5">
    <source>
        <dbReference type="ARBA" id="ARBA00022989"/>
    </source>
</evidence>
<feature type="non-terminal residue" evidence="10">
    <location>
        <position position="1"/>
    </location>
</feature>
<dbReference type="OrthoDB" id="19261at2759"/>
<feature type="transmembrane region" description="Helical" evidence="8">
    <location>
        <begin position="350"/>
        <end position="368"/>
    </location>
</feature>
<keyword evidence="5 8" id="KW-1133">Transmembrane helix</keyword>
<dbReference type="STRING" id="436010.A0A167XM60"/>
<feature type="transmembrane region" description="Helical" evidence="8">
    <location>
        <begin position="308"/>
        <end position="330"/>
    </location>
</feature>
<dbReference type="InterPro" id="IPR015920">
    <property type="entry name" value="Cellobiose_DH-like_cyt"/>
</dbReference>
<reference evidence="10 11" key="1">
    <citation type="journal article" date="2016" name="Mol. Biol. Evol.">
        <title>Comparative Genomics of Early-Diverging Mushroom-Forming Fungi Provides Insights into the Origins of Lignocellulose Decay Capabilities.</title>
        <authorList>
            <person name="Nagy L.G."/>
            <person name="Riley R."/>
            <person name="Tritt A."/>
            <person name="Adam C."/>
            <person name="Daum C."/>
            <person name="Floudas D."/>
            <person name="Sun H."/>
            <person name="Yadav J.S."/>
            <person name="Pangilinan J."/>
            <person name="Larsson K.H."/>
            <person name="Matsuura K."/>
            <person name="Barry K."/>
            <person name="Labutti K."/>
            <person name="Kuo R."/>
            <person name="Ohm R.A."/>
            <person name="Bhattacharya S.S."/>
            <person name="Shirouzu T."/>
            <person name="Yoshinaga Y."/>
            <person name="Martin F.M."/>
            <person name="Grigoriev I.V."/>
            <person name="Hibbett D.S."/>
        </authorList>
    </citation>
    <scope>NUCLEOTIDE SEQUENCE [LARGE SCALE GENOMIC DNA]</scope>
    <source>
        <strain evidence="10 11">CBS 109695</strain>
    </source>
</reference>
<protein>
    <recommendedName>
        <fullName evidence="9">Cytochrome b561 domain-containing protein</fullName>
    </recommendedName>
</protein>
<dbReference type="PANTHER" id="PTHR47797">
    <property type="entry name" value="DEHYDROGENASE, PUTATIVE (AFU_ORTHOLOGUE AFUA_8G05805)-RELATED"/>
    <property type="match status" value="1"/>
</dbReference>
<dbReference type="InterPro" id="IPR005018">
    <property type="entry name" value="DOMON_domain"/>
</dbReference>
<feature type="domain" description="Cytochrome b561" evidence="9">
    <location>
        <begin position="166"/>
        <end position="370"/>
    </location>
</feature>
<dbReference type="SMART" id="SM00664">
    <property type="entry name" value="DoH"/>
    <property type="match status" value="1"/>
</dbReference>
<proteinExistence type="predicted"/>
<keyword evidence="6 8" id="KW-0472">Membrane</keyword>
<dbReference type="CDD" id="cd09630">
    <property type="entry name" value="CDH_like_cytochrome"/>
    <property type="match status" value="1"/>
</dbReference>
<feature type="transmembrane region" description="Helical" evidence="8">
    <location>
        <begin position="200"/>
        <end position="225"/>
    </location>
</feature>
<feature type="transmembrane region" description="Helical" evidence="8">
    <location>
        <begin position="237"/>
        <end position="255"/>
    </location>
</feature>
<dbReference type="EMBL" id="KV417753">
    <property type="protein sequence ID" value="KZP07362.1"/>
    <property type="molecule type" value="Genomic_DNA"/>
</dbReference>
<evidence type="ECO:0000256" key="1">
    <source>
        <dbReference type="ARBA" id="ARBA00004370"/>
    </source>
</evidence>
<dbReference type="Gene3D" id="1.20.120.1770">
    <property type="match status" value="1"/>
</dbReference>
<accession>A0A167XM60</accession>
<dbReference type="Pfam" id="PF03188">
    <property type="entry name" value="Cytochrom_B561"/>
    <property type="match status" value="1"/>
</dbReference>
<evidence type="ECO:0000256" key="8">
    <source>
        <dbReference type="SAM" id="Phobius"/>
    </source>
</evidence>
<dbReference type="SUPFAM" id="SSF49344">
    <property type="entry name" value="CBD9-like"/>
    <property type="match status" value="1"/>
</dbReference>
<evidence type="ECO:0000256" key="7">
    <source>
        <dbReference type="SAM" id="MobiDB-lite"/>
    </source>
</evidence>
<dbReference type="InterPro" id="IPR006593">
    <property type="entry name" value="Cyt_b561/ferric_Rdtase_TM"/>
</dbReference>
<evidence type="ECO:0000313" key="10">
    <source>
        <dbReference type="EMBL" id="KZP07362.1"/>
    </source>
</evidence>
<dbReference type="SMART" id="SM00665">
    <property type="entry name" value="B561"/>
    <property type="match status" value="1"/>
</dbReference>
<feature type="region of interest" description="Disordered" evidence="7">
    <location>
        <begin position="379"/>
        <end position="437"/>
    </location>
</feature>
<evidence type="ECO:0000256" key="3">
    <source>
        <dbReference type="ARBA" id="ARBA00022692"/>
    </source>
</evidence>
<keyword evidence="3 8" id="KW-0812">Transmembrane</keyword>
<keyword evidence="11" id="KW-1185">Reference proteome</keyword>
<feature type="transmembrane region" description="Helical" evidence="8">
    <location>
        <begin position="275"/>
        <end position="296"/>
    </location>
</feature>
<keyword evidence="4" id="KW-0249">Electron transport</keyword>
<dbReference type="Pfam" id="PF16010">
    <property type="entry name" value="CDH-cyt"/>
    <property type="match status" value="1"/>
</dbReference>
<evidence type="ECO:0000256" key="2">
    <source>
        <dbReference type="ARBA" id="ARBA00022448"/>
    </source>
</evidence>
<evidence type="ECO:0000256" key="4">
    <source>
        <dbReference type="ARBA" id="ARBA00022982"/>
    </source>
</evidence>
<organism evidence="10 11">
    <name type="scientific">Athelia psychrophila</name>
    <dbReference type="NCBI Taxonomy" id="1759441"/>
    <lineage>
        <taxon>Eukaryota</taxon>
        <taxon>Fungi</taxon>
        <taxon>Dikarya</taxon>
        <taxon>Basidiomycota</taxon>
        <taxon>Agaricomycotina</taxon>
        <taxon>Agaricomycetes</taxon>
        <taxon>Agaricomycetidae</taxon>
        <taxon>Atheliales</taxon>
        <taxon>Atheliaceae</taxon>
        <taxon>Athelia</taxon>
    </lineage>
</organism>
<sequence>TNSSSGLTGDSKCVQLMCISATVFPNSTTQYNLSSTGLFSLTWIAMGFGATMANSPMVIIWPNSDGSATLSQRMAPAEVMPTVVSSPPRVASLDMGLSSVLGSKPSFVYTVSSISPNPSAQPVIWALGSTPPPGASPDATLKQHVNSGTFTLDLTLPISSNRSVFLSVPLPKALLTRNTPSTTPTTTNISDSQSKGDKMIVIHGILCTVGFLGLLPLGVLIARWMRTFTTRWFTTHMFVQAVVSAPIIAAGVALASSAGDGNSQGGHDDQLHKTLGAALCVLYAGQLVGGAVIHWVKPKNSTGRPVQNYGHAVLGLLIIALAFWQVRIGYKYVYPEWTLSTVPMGVNTVWIVWVALIPVLYVAGLALLPRQFKQESAAKAGRRQMGGGRMGGESAEGIVHPGPETRDGGGSTRSVETIPLVGWEARETHENTREHGR</sequence>
<name>A0A167XM60_9AGAM</name>
<dbReference type="Gene3D" id="2.60.40.1210">
    <property type="entry name" value="Cellobiose dehydrogenase, cytochrome domain"/>
    <property type="match status" value="1"/>
</dbReference>
<evidence type="ECO:0000259" key="9">
    <source>
        <dbReference type="PROSITE" id="PS50939"/>
    </source>
</evidence>
<evidence type="ECO:0000256" key="6">
    <source>
        <dbReference type="ARBA" id="ARBA00023136"/>
    </source>
</evidence>